<proteinExistence type="predicted"/>
<organism evidence="2 3">
    <name type="scientific">Ridgeia piscesae</name>
    <name type="common">Tubeworm</name>
    <dbReference type="NCBI Taxonomy" id="27915"/>
    <lineage>
        <taxon>Eukaryota</taxon>
        <taxon>Metazoa</taxon>
        <taxon>Spiralia</taxon>
        <taxon>Lophotrochozoa</taxon>
        <taxon>Annelida</taxon>
        <taxon>Polychaeta</taxon>
        <taxon>Sedentaria</taxon>
        <taxon>Canalipalpata</taxon>
        <taxon>Sabellida</taxon>
        <taxon>Siboglinidae</taxon>
        <taxon>Ridgeia</taxon>
    </lineage>
</organism>
<feature type="transmembrane region" description="Helical" evidence="1">
    <location>
        <begin position="55"/>
        <end position="72"/>
    </location>
</feature>
<name>A0AAD9KZK5_RIDPI</name>
<keyword evidence="1" id="KW-1133">Transmembrane helix</keyword>
<evidence type="ECO:0000256" key="1">
    <source>
        <dbReference type="SAM" id="Phobius"/>
    </source>
</evidence>
<dbReference type="EMBL" id="JAODUO010000450">
    <property type="protein sequence ID" value="KAK2180291.1"/>
    <property type="molecule type" value="Genomic_DNA"/>
</dbReference>
<comment type="caution">
    <text evidence="2">The sequence shown here is derived from an EMBL/GenBank/DDBJ whole genome shotgun (WGS) entry which is preliminary data.</text>
</comment>
<reference evidence="2" key="1">
    <citation type="journal article" date="2023" name="Mol. Biol. Evol.">
        <title>Third-Generation Sequencing Reveals the Adaptive Role of the Epigenome in Three Deep-Sea Polychaetes.</title>
        <authorList>
            <person name="Perez M."/>
            <person name="Aroh O."/>
            <person name="Sun Y."/>
            <person name="Lan Y."/>
            <person name="Juniper S.K."/>
            <person name="Young C.R."/>
            <person name="Angers B."/>
            <person name="Qian P.Y."/>
        </authorList>
    </citation>
    <scope>NUCLEOTIDE SEQUENCE</scope>
    <source>
        <strain evidence="2">R07B-5</strain>
    </source>
</reference>
<gene>
    <name evidence="2" type="ORF">NP493_448g04062</name>
</gene>
<dbReference type="Proteomes" id="UP001209878">
    <property type="component" value="Unassembled WGS sequence"/>
</dbReference>
<sequence length="74" mass="8068">MPLQKREYSKSLRLPDSENFVSHRAAMSMLYLASSIATSAVRLSGRSAASRSRGVLTLHCVVVSSCLLLFLLPS</sequence>
<keyword evidence="3" id="KW-1185">Reference proteome</keyword>
<accession>A0AAD9KZK5</accession>
<protein>
    <submittedName>
        <fullName evidence="2">Uncharacterized protein</fullName>
    </submittedName>
</protein>
<dbReference type="AlphaFoldDB" id="A0AAD9KZK5"/>
<evidence type="ECO:0000313" key="2">
    <source>
        <dbReference type="EMBL" id="KAK2180291.1"/>
    </source>
</evidence>
<keyword evidence="1" id="KW-0812">Transmembrane</keyword>
<keyword evidence="1" id="KW-0472">Membrane</keyword>
<evidence type="ECO:0000313" key="3">
    <source>
        <dbReference type="Proteomes" id="UP001209878"/>
    </source>
</evidence>